<organism evidence="1 2">
    <name type="scientific">Buttiauxella agrestis ATCC 33320</name>
    <dbReference type="NCBI Taxonomy" id="1006004"/>
    <lineage>
        <taxon>Bacteria</taxon>
        <taxon>Pseudomonadati</taxon>
        <taxon>Pseudomonadota</taxon>
        <taxon>Gammaproteobacteria</taxon>
        <taxon>Enterobacterales</taxon>
        <taxon>Enterobacteriaceae</taxon>
        <taxon>Buttiauxella</taxon>
    </lineage>
</organism>
<dbReference type="OrthoDB" id="9923440at2"/>
<dbReference type="Proteomes" id="UP000028653">
    <property type="component" value="Unassembled WGS sequence"/>
</dbReference>
<dbReference type="STRING" id="1006004.GBAG_2452"/>
<protein>
    <submittedName>
        <fullName evidence="1">Uncharacterized protein</fullName>
    </submittedName>
</protein>
<sequence length="75" mass="7959">MEIKPGEAGRMDIPLGKETVFTHNKPVTYQVATSGGSLIEVELPGGVEFKVTSAGDIKSITVNIFDSQNGPIEIV</sequence>
<accession>A0A085GD69</accession>
<gene>
    <name evidence="1" type="ORF">GBAG_2452</name>
</gene>
<dbReference type="AlphaFoldDB" id="A0A085GD69"/>
<dbReference type="EMBL" id="JMPI01000030">
    <property type="protein sequence ID" value="KFC81664.1"/>
    <property type="molecule type" value="Genomic_DNA"/>
</dbReference>
<reference evidence="1 2" key="1">
    <citation type="submission" date="2014-05" db="EMBL/GenBank/DDBJ databases">
        <title>ATOL: Assembling a taxonomically balanced genome-scale reconstruction of the evolutionary history of the Enterobacteriaceae.</title>
        <authorList>
            <person name="Plunkett G.III."/>
            <person name="Neeno-Eckwall E.C."/>
            <person name="Glasner J.D."/>
            <person name="Perna N.T."/>
        </authorList>
    </citation>
    <scope>NUCLEOTIDE SEQUENCE [LARGE SCALE GENOMIC DNA]</scope>
    <source>
        <strain evidence="1 2">ATCC 33320</strain>
    </source>
</reference>
<dbReference type="RefSeq" id="WP_034496244.1">
    <property type="nucleotide sequence ID" value="NZ_JMPI01000030.1"/>
</dbReference>
<evidence type="ECO:0000313" key="2">
    <source>
        <dbReference type="Proteomes" id="UP000028653"/>
    </source>
</evidence>
<proteinExistence type="predicted"/>
<name>A0A085GD69_9ENTR</name>
<evidence type="ECO:0000313" key="1">
    <source>
        <dbReference type="EMBL" id="KFC81664.1"/>
    </source>
</evidence>
<comment type="caution">
    <text evidence="1">The sequence shown here is derived from an EMBL/GenBank/DDBJ whole genome shotgun (WGS) entry which is preliminary data.</text>
</comment>
<keyword evidence="2" id="KW-1185">Reference proteome</keyword>